<accession>A0A4Q1UES6</accession>
<dbReference type="AlphaFoldDB" id="A0A4Q1UES6"/>
<dbReference type="Proteomes" id="UP000290767">
    <property type="component" value="Unassembled WGS sequence"/>
</dbReference>
<evidence type="ECO:0000313" key="1">
    <source>
        <dbReference type="EMBL" id="RXT30606.1"/>
    </source>
</evidence>
<sequence>MNQINIFQLFSEAATDPVSTCLALGFWLRCFFCLSRQGCDVPDLSFVLYLQQDIAGHHGPMNISHENCTALAL</sequence>
<dbReference type="EMBL" id="MZMU01000001">
    <property type="protein sequence ID" value="RXT30606.1"/>
    <property type="molecule type" value="Genomic_DNA"/>
</dbReference>
<gene>
    <name evidence="1" type="ORF">B5P46_01280</name>
</gene>
<proteinExistence type="predicted"/>
<evidence type="ECO:0000313" key="2">
    <source>
        <dbReference type="Proteomes" id="UP000290767"/>
    </source>
</evidence>
<organism evidence="1 2">
    <name type="scientific">Rhizobium leguminosarum</name>
    <dbReference type="NCBI Taxonomy" id="384"/>
    <lineage>
        <taxon>Bacteria</taxon>
        <taxon>Pseudomonadati</taxon>
        <taxon>Pseudomonadota</taxon>
        <taxon>Alphaproteobacteria</taxon>
        <taxon>Hyphomicrobiales</taxon>
        <taxon>Rhizobiaceae</taxon>
        <taxon>Rhizobium/Agrobacterium group</taxon>
        <taxon>Rhizobium</taxon>
    </lineage>
</organism>
<protein>
    <submittedName>
        <fullName evidence="1">Uncharacterized protein</fullName>
    </submittedName>
</protein>
<reference evidence="1 2" key="1">
    <citation type="submission" date="2017-03" db="EMBL/GenBank/DDBJ databases">
        <authorList>
            <person name="Safronova V.I."/>
            <person name="Sazanova A.L."/>
            <person name="Chirak E.R."/>
        </authorList>
    </citation>
    <scope>NUCLEOTIDE SEQUENCE [LARGE SCALE GENOMIC DNA]</scope>
    <source>
        <strain evidence="1 2">Tri-43</strain>
    </source>
</reference>
<comment type="caution">
    <text evidence="1">The sequence shown here is derived from an EMBL/GenBank/DDBJ whole genome shotgun (WGS) entry which is preliminary data.</text>
</comment>
<name>A0A4Q1UES6_RHILE</name>